<dbReference type="SMART" id="SM00220">
    <property type="entry name" value="S_TKc"/>
    <property type="match status" value="1"/>
</dbReference>
<dbReference type="PROSITE" id="PS00107">
    <property type="entry name" value="PROTEIN_KINASE_ATP"/>
    <property type="match status" value="1"/>
</dbReference>
<comment type="similarity">
    <text evidence="1">Belongs to the protein kinase superfamily. CAMK Ser/Thr protein kinase family. CHEK2 subfamily.</text>
</comment>
<dbReference type="InterPro" id="IPR030616">
    <property type="entry name" value="Aur-like"/>
</dbReference>
<dbReference type="PANTHER" id="PTHR24350">
    <property type="entry name" value="SERINE/THREONINE-PROTEIN KINASE IAL-RELATED"/>
    <property type="match status" value="1"/>
</dbReference>
<dbReference type="InterPro" id="IPR000719">
    <property type="entry name" value="Prot_kinase_dom"/>
</dbReference>
<dbReference type="AlphaFoldDB" id="A0A0D0VF06"/>
<evidence type="ECO:0000256" key="5">
    <source>
        <dbReference type="ARBA" id="ARBA00022777"/>
    </source>
</evidence>
<feature type="region of interest" description="Disordered" evidence="11">
    <location>
        <begin position="536"/>
        <end position="577"/>
    </location>
</feature>
<feature type="domain" description="Protein kinase" evidence="13">
    <location>
        <begin position="202"/>
        <end position="473"/>
    </location>
</feature>
<feature type="active site" description="Proton acceptor" evidence="7">
    <location>
        <position position="330"/>
    </location>
</feature>
<dbReference type="Gene3D" id="1.10.510.10">
    <property type="entry name" value="Transferase(Phosphotransferase) domain 1"/>
    <property type="match status" value="1"/>
</dbReference>
<dbReference type="InterPro" id="IPR017441">
    <property type="entry name" value="Protein_kinase_ATP_BS"/>
</dbReference>
<dbReference type="SUPFAM" id="SSF49879">
    <property type="entry name" value="SMAD/FHA domain"/>
    <property type="match status" value="1"/>
</dbReference>
<keyword evidence="3" id="KW-0808">Transferase</keyword>
<evidence type="ECO:0000313" key="14">
    <source>
        <dbReference type="EMBL" id="KIR45054.1"/>
    </source>
</evidence>
<evidence type="ECO:0000256" key="4">
    <source>
        <dbReference type="ARBA" id="ARBA00022741"/>
    </source>
</evidence>
<dbReference type="FunFam" id="3.30.200.20:FF:000315">
    <property type="entry name" value="Calcium-dependent protein kinase 3"/>
    <property type="match status" value="1"/>
</dbReference>
<dbReference type="GO" id="GO:0004674">
    <property type="term" value="F:protein serine/threonine kinase activity"/>
    <property type="evidence" value="ECO:0007669"/>
    <property type="project" value="UniProtKB-KW"/>
</dbReference>
<dbReference type="SUPFAM" id="SSF56112">
    <property type="entry name" value="Protein kinase-like (PK-like)"/>
    <property type="match status" value="1"/>
</dbReference>
<organism evidence="14">
    <name type="scientific">Cryptococcus bacillisporus CA1280</name>
    <dbReference type="NCBI Taxonomy" id="1296109"/>
    <lineage>
        <taxon>Eukaryota</taxon>
        <taxon>Fungi</taxon>
        <taxon>Dikarya</taxon>
        <taxon>Basidiomycota</taxon>
        <taxon>Agaricomycotina</taxon>
        <taxon>Tremellomycetes</taxon>
        <taxon>Tremellales</taxon>
        <taxon>Cryptococcaceae</taxon>
        <taxon>Cryptococcus</taxon>
        <taxon>Cryptococcus gattii species complex</taxon>
    </lineage>
</organism>
<reference evidence="14" key="1">
    <citation type="submission" date="2015-01" db="EMBL/GenBank/DDBJ databases">
        <title>The Genome Sequence of Cryptococcus gattii CA1280.</title>
        <authorList>
            <consortium name="The Broad Institute Genomics Platform"/>
            <person name="Cuomo C."/>
            <person name="Litvintseva A."/>
            <person name="Chen Y."/>
            <person name="Heitman J."/>
            <person name="Sun S."/>
            <person name="Springer D."/>
            <person name="Dromer F."/>
            <person name="Young S."/>
            <person name="Zeng Q."/>
            <person name="Gargeya S."/>
            <person name="Abouelleil A."/>
            <person name="Alvarado L."/>
            <person name="Chapman S.B."/>
            <person name="Gainer-Dewar J."/>
            <person name="Goldberg J."/>
            <person name="Griggs A."/>
            <person name="Gujja S."/>
            <person name="Hansen M."/>
            <person name="Howarth C."/>
            <person name="Imamovic A."/>
            <person name="Larimer J."/>
            <person name="Murphy C."/>
            <person name="Naylor J."/>
            <person name="Pearson M."/>
            <person name="Priest M."/>
            <person name="Roberts A."/>
            <person name="Saif S."/>
            <person name="Shea T."/>
            <person name="Sykes S."/>
            <person name="Wortman J."/>
            <person name="Nusbaum C."/>
            <person name="Birren B."/>
        </authorList>
    </citation>
    <scope>NUCLEOTIDE SEQUENCE [LARGE SCALE GENOMIC DNA]</scope>
    <source>
        <strain evidence="14">CA1280</strain>
    </source>
</reference>
<dbReference type="InterPro" id="IPR008984">
    <property type="entry name" value="SMAD_FHA_dom_sf"/>
</dbReference>
<evidence type="ECO:0000256" key="7">
    <source>
        <dbReference type="PIRSR" id="PIRSR630616-1"/>
    </source>
</evidence>
<evidence type="ECO:0000256" key="8">
    <source>
        <dbReference type="PIRSR" id="PIRSR630616-2"/>
    </source>
</evidence>
<dbReference type="Pfam" id="PF00498">
    <property type="entry name" value="FHA"/>
    <property type="match status" value="1"/>
</dbReference>
<feature type="region of interest" description="Disordered" evidence="11">
    <location>
        <begin position="604"/>
        <end position="646"/>
    </location>
</feature>
<evidence type="ECO:0000256" key="10">
    <source>
        <dbReference type="PROSITE-ProRule" id="PRU10141"/>
    </source>
</evidence>
<name>A0A0D0VF06_CRYGA</name>
<evidence type="ECO:0000256" key="1">
    <source>
        <dbReference type="ARBA" id="ARBA00005575"/>
    </source>
</evidence>
<dbReference type="InterPro" id="IPR008271">
    <property type="entry name" value="Ser/Thr_kinase_AS"/>
</dbReference>
<proteinExistence type="inferred from homology"/>
<dbReference type="PROSITE" id="PS50011">
    <property type="entry name" value="PROTEIN_KINASE_DOM"/>
    <property type="match status" value="1"/>
</dbReference>
<dbReference type="SMART" id="SM00240">
    <property type="entry name" value="FHA"/>
    <property type="match status" value="1"/>
</dbReference>
<keyword evidence="5" id="KW-0418">Kinase</keyword>
<accession>A0A0D0VF06</accession>
<evidence type="ECO:0000256" key="2">
    <source>
        <dbReference type="ARBA" id="ARBA00022527"/>
    </source>
</evidence>
<evidence type="ECO:0000256" key="6">
    <source>
        <dbReference type="ARBA" id="ARBA00022840"/>
    </source>
</evidence>
<dbReference type="Gene3D" id="2.60.200.20">
    <property type="match status" value="1"/>
</dbReference>
<dbReference type="CDD" id="cd00060">
    <property type="entry name" value="FHA"/>
    <property type="match status" value="1"/>
</dbReference>
<evidence type="ECO:0000259" key="12">
    <source>
        <dbReference type="PROSITE" id="PS50006"/>
    </source>
</evidence>
<feature type="binding site" evidence="8 10">
    <location>
        <position position="231"/>
    </location>
    <ligand>
        <name>ATP</name>
        <dbReference type="ChEBI" id="CHEBI:30616"/>
    </ligand>
</feature>
<dbReference type="HOGENOM" id="CLU_000288_63_47_1"/>
<dbReference type="OrthoDB" id="10252171at2759"/>
<dbReference type="FunFam" id="1.10.510.10:FF:000571">
    <property type="entry name" value="Maternal embryonic leucine zipper kinase"/>
    <property type="match status" value="1"/>
</dbReference>
<dbReference type="EMBL" id="KN847991">
    <property type="protein sequence ID" value="KIR45054.1"/>
    <property type="molecule type" value="Genomic_DNA"/>
</dbReference>
<evidence type="ECO:0000259" key="13">
    <source>
        <dbReference type="PROSITE" id="PS50011"/>
    </source>
</evidence>
<feature type="cross-link" description="Glycyl lysine isopeptide (Lys-Gly) (interchain with G-Cter in SUMO2)" evidence="9">
    <location>
        <position position="332"/>
    </location>
</feature>
<dbReference type="InterPro" id="IPR000253">
    <property type="entry name" value="FHA_dom"/>
</dbReference>
<dbReference type="GO" id="GO:0005524">
    <property type="term" value="F:ATP binding"/>
    <property type="evidence" value="ECO:0007669"/>
    <property type="project" value="UniProtKB-UniRule"/>
</dbReference>
<dbReference type="Pfam" id="PF00069">
    <property type="entry name" value="Pkinase"/>
    <property type="match status" value="1"/>
</dbReference>
<feature type="domain" description="FHA" evidence="12">
    <location>
        <begin position="69"/>
        <end position="143"/>
    </location>
</feature>
<sequence length="689" mass="75950">MSQTPSQQPPYSDDVFEPTQLSQAAYSQTQNTQAFISSQVEPRRKYWAIFISTHSDRGILKVPWSKPYIQLGRGPSTLGNDVILPEKRVSNTHCRFTLGMQGAKNSELSNDTTRAWKEGEGEPEVWVEDLKSSNGTFVNGARINTRRLLRHGDEISLGHAGTLDYHDVRYIYRSVGGKRLKNGQASGSSGDLEPVGQVYEKYQLLDRLGKGTFAEVHKAVDVETGNMRAIKQIVKHRFAGNDKTLQLFHREINITKSLEHENICRLIDWYEDPQHICLVLEYVDGGDLLDYIMNWPDEQGGLPEQHAAELTVQICRAMAYTHSKGITHRDLKPENILLTKEHEGTRIVKIADFGLAKMIHTNTMLVSMVGTPQYLAPEIVMQTDQQPGYENVVDSWSVGIIVYSMMTKALPFDEDSKLPVEQRIRARFTQPPDISLLEQRNVSGQAIDFVLRLLDKDPAGRMTMSQALDHAWLSEPSSQPMESQPIGLGGDSMWSIQSFDSSPSDFDFGNGPESSAKNWQRPATTATVSVTRLESGVEGSDDFSQPLTKLHLNTPEGGDIPSKTASGKQKQTATAAGAGAVGINTPVSPLSPLVAGSHVNIVSPSAPTPASPTSVSKQKRKLGHEKGGNSIDSEDEGSERIIHRTDNVPVNECMDVSGEKEGAVVESVKKDGKDGVVSGRRPRKSMRLE</sequence>
<keyword evidence="2" id="KW-0723">Serine/threonine-protein kinase</keyword>
<dbReference type="PROSITE" id="PS50006">
    <property type="entry name" value="FHA_DOMAIN"/>
    <property type="match status" value="1"/>
</dbReference>
<feature type="compositionally biased region" description="Basic and acidic residues" evidence="11">
    <location>
        <begin position="661"/>
        <end position="674"/>
    </location>
</feature>
<dbReference type="PROSITE" id="PS00108">
    <property type="entry name" value="PROTEIN_KINASE_ST"/>
    <property type="match status" value="1"/>
</dbReference>
<feature type="binding site" evidence="8">
    <location>
        <position position="352"/>
    </location>
    <ligand>
        <name>ATP</name>
        <dbReference type="ChEBI" id="CHEBI:30616"/>
    </ligand>
</feature>
<feature type="compositionally biased region" description="Low complexity" evidence="11">
    <location>
        <begin position="567"/>
        <end position="577"/>
    </location>
</feature>
<keyword evidence="6 8" id="KW-0067">ATP-binding</keyword>
<feature type="region of interest" description="Disordered" evidence="11">
    <location>
        <begin position="661"/>
        <end position="689"/>
    </location>
</feature>
<gene>
    <name evidence="14" type="ORF">I312_05619</name>
</gene>
<dbReference type="InterPro" id="IPR011009">
    <property type="entry name" value="Kinase-like_dom_sf"/>
</dbReference>
<evidence type="ECO:0000256" key="9">
    <source>
        <dbReference type="PIRSR" id="PIRSR630616-3"/>
    </source>
</evidence>
<keyword evidence="4 8" id="KW-0547">Nucleotide-binding</keyword>
<evidence type="ECO:0000256" key="3">
    <source>
        <dbReference type="ARBA" id="ARBA00022679"/>
    </source>
</evidence>
<evidence type="ECO:0000256" key="11">
    <source>
        <dbReference type="SAM" id="MobiDB-lite"/>
    </source>
</evidence>
<protein>
    <submittedName>
        <fullName evidence="14">Unplaced genomic scaffold supercont1.19, whole genome shotgun sequence</fullName>
    </submittedName>
</protein>
<feature type="compositionally biased region" description="Basic residues" evidence="11">
    <location>
        <begin position="680"/>
        <end position="689"/>
    </location>
</feature>
<feature type="binding site" evidence="8">
    <location>
        <begin position="334"/>
        <end position="335"/>
    </location>
    <ligand>
        <name>ATP</name>
        <dbReference type="ChEBI" id="CHEBI:30616"/>
    </ligand>
</feature>